<sequence length="40" mass="4588">MDIGFRRLCIFIFVIEISIYVGYTRLVNCLYAQSILSAEG</sequence>
<reference evidence="2 3" key="1">
    <citation type="journal article" date="2016" name="Genome Biol. Evol.">
        <title>Gene Family Evolution Reflects Adaptation to Soil Environmental Stressors in the Genome of the Collembolan Orchesella cincta.</title>
        <authorList>
            <person name="Faddeeva-Vakhrusheva A."/>
            <person name="Derks M.F."/>
            <person name="Anvar S.Y."/>
            <person name="Agamennone V."/>
            <person name="Suring W."/>
            <person name="Smit S."/>
            <person name="van Straalen N.M."/>
            <person name="Roelofs D."/>
        </authorList>
    </citation>
    <scope>NUCLEOTIDE SEQUENCE [LARGE SCALE GENOMIC DNA]</scope>
    <source>
        <tissue evidence="2">Mixed pool</tissue>
    </source>
</reference>
<evidence type="ECO:0000313" key="2">
    <source>
        <dbReference type="EMBL" id="ODM94988.1"/>
    </source>
</evidence>
<protein>
    <submittedName>
        <fullName evidence="2">Uncharacterized protein</fullName>
    </submittedName>
</protein>
<feature type="transmembrane region" description="Helical" evidence="1">
    <location>
        <begin position="7"/>
        <end position="23"/>
    </location>
</feature>
<proteinExistence type="predicted"/>
<gene>
    <name evidence="2" type="ORF">Ocin01_11692</name>
</gene>
<comment type="caution">
    <text evidence="2">The sequence shown here is derived from an EMBL/GenBank/DDBJ whole genome shotgun (WGS) entry which is preliminary data.</text>
</comment>
<keyword evidence="1" id="KW-0812">Transmembrane</keyword>
<dbReference type="Proteomes" id="UP000094527">
    <property type="component" value="Unassembled WGS sequence"/>
</dbReference>
<keyword evidence="1" id="KW-0472">Membrane</keyword>
<keyword evidence="1" id="KW-1133">Transmembrane helix</keyword>
<dbReference type="AlphaFoldDB" id="A0A1D2MQ21"/>
<name>A0A1D2MQ21_ORCCI</name>
<evidence type="ECO:0000313" key="3">
    <source>
        <dbReference type="Proteomes" id="UP000094527"/>
    </source>
</evidence>
<evidence type="ECO:0000256" key="1">
    <source>
        <dbReference type="SAM" id="Phobius"/>
    </source>
</evidence>
<organism evidence="2 3">
    <name type="scientific">Orchesella cincta</name>
    <name type="common">Springtail</name>
    <name type="synonym">Podura cincta</name>
    <dbReference type="NCBI Taxonomy" id="48709"/>
    <lineage>
        <taxon>Eukaryota</taxon>
        <taxon>Metazoa</taxon>
        <taxon>Ecdysozoa</taxon>
        <taxon>Arthropoda</taxon>
        <taxon>Hexapoda</taxon>
        <taxon>Collembola</taxon>
        <taxon>Entomobryomorpha</taxon>
        <taxon>Entomobryoidea</taxon>
        <taxon>Orchesellidae</taxon>
        <taxon>Orchesellinae</taxon>
        <taxon>Orchesella</taxon>
    </lineage>
</organism>
<dbReference type="EMBL" id="LJIJ01000725">
    <property type="protein sequence ID" value="ODM94988.1"/>
    <property type="molecule type" value="Genomic_DNA"/>
</dbReference>
<accession>A0A1D2MQ21</accession>
<keyword evidence="3" id="KW-1185">Reference proteome</keyword>